<evidence type="ECO:0000313" key="1">
    <source>
        <dbReference type="EMBL" id="RID81794.1"/>
    </source>
</evidence>
<organism evidence="1 2">
    <name type="scientific">Peribacillus asahii</name>
    <dbReference type="NCBI Taxonomy" id="228899"/>
    <lineage>
        <taxon>Bacteria</taxon>
        <taxon>Bacillati</taxon>
        <taxon>Bacillota</taxon>
        <taxon>Bacilli</taxon>
        <taxon>Bacillales</taxon>
        <taxon>Bacillaceae</taxon>
        <taxon>Peribacillus</taxon>
    </lineage>
</organism>
<dbReference type="EMBL" id="QWVS01000059">
    <property type="protein sequence ID" value="RID81794.1"/>
    <property type="molecule type" value="Genomic_DNA"/>
</dbReference>
<reference evidence="1 2" key="1">
    <citation type="submission" date="2018-08" db="EMBL/GenBank/DDBJ databases">
        <title>Bacillus jemisoniae sp. nov., Bacillus chryseoplanitiae sp. nov., Bacillus resnikiae sp. nov., and Bacillus frankliniae sp. nov., isolated from Viking spacecraft and associated surfaces.</title>
        <authorList>
            <person name="Seuylemezian A."/>
            <person name="Vaishampayan P."/>
        </authorList>
    </citation>
    <scope>NUCLEOTIDE SEQUENCE [LARGE SCALE GENOMIC DNA]</scope>
    <source>
        <strain evidence="1 2">MA001</strain>
    </source>
</reference>
<dbReference type="AlphaFoldDB" id="A0A398AXL4"/>
<evidence type="ECO:0000313" key="2">
    <source>
        <dbReference type="Proteomes" id="UP000266016"/>
    </source>
</evidence>
<gene>
    <name evidence="1" type="ORF">D1953_19580</name>
</gene>
<sequence>MNKLFKISWHAFFDENTFLEGRSLVEAETDYEAANKLIFEKAHEYRLRKIWIRIDSLVELIS</sequence>
<dbReference type="Proteomes" id="UP000266016">
    <property type="component" value="Unassembled WGS sequence"/>
</dbReference>
<protein>
    <submittedName>
        <fullName evidence="1">Uncharacterized protein</fullName>
    </submittedName>
</protein>
<dbReference type="RefSeq" id="WP_119118833.1">
    <property type="nucleotide sequence ID" value="NZ_QWVS01000059.1"/>
</dbReference>
<comment type="caution">
    <text evidence="1">The sequence shown here is derived from an EMBL/GenBank/DDBJ whole genome shotgun (WGS) entry which is preliminary data.</text>
</comment>
<accession>A0A398AXL4</accession>
<proteinExistence type="predicted"/>
<keyword evidence="2" id="KW-1185">Reference proteome</keyword>
<name>A0A398AXL4_9BACI</name>